<evidence type="ECO:0000313" key="3">
    <source>
        <dbReference type="Proteomes" id="UP000276309"/>
    </source>
</evidence>
<dbReference type="OrthoDB" id="142078at2"/>
<dbReference type="Pfam" id="PF00781">
    <property type="entry name" value="DAGK_cat"/>
    <property type="match status" value="1"/>
</dbReference>
<dbReference type="PROSITE" id="PS50146">
    <property type="entry name" value="DAGK"/>
    <property type="match status" value="1"/>
</dbReference>
<feature type="domain" description="DAGKc" evidence="1">
    <location>
        <begin position="1"/>
        <end position="99"/>
    </location>
</feature>
<dbReference type="Gene3D" id="3.40.50.10330">
    <property type="entry name" value="Probable inorganic polyphosphate/atp-NAD kinase, domain 1"/>
    <property type="match status" value="1"/>
</dbReference>
<gene>
    <name evidence="2" type="ORF">D1013_09405</name>
</gene>
<name>A0A3G2L5L7_9FLAO</name>
<evidence type="ECO:0000259" key="1">
    <source>
        <dbReference type="PROSITE" id="PS50146"/>
    </source>
</evidence>
<keyword evidence="3" id="KW-1185">Reference proteome</keyword>
<dbReference type="InterPro" id="IPR016064">
    <property type="entry name" value="NAD/diacylglycerol_kinase_sf"/>
</dbReference>
<dbReference type="Proteomes" id="UP000276309">
    <property type="component" value="Chromosome"/>
</dbReference>
<organism evidence="2 3">
    <name type="scientific">Euzebyella marina</name>
    <dbReference type="NCBI Taxonomy" id="1761453"/>
    <lineage>
        <taxon>Bacteria</taxon>
        <taxon>Pseudomonadati</taxon>
        <taxon>Bacteroidota</taxon>
        <taxon>Flavobacteriia</taxon>
        <taxon>Flavobacteriales</taxon>
        <taxon>Flavobacteriaceae</taxon>
        <taxon>Euzebyella</taxon>
    </lineage>
</organism>
<evidence type="ECO:0000313" key="2">
    <source>
        <dbReference type="EMBL" id="AYN67565.1"/>
    </source>
</evidence>
<proteinExistence type="predicted"/>
<dbReference type="AlphaFoldDB" id="A0A3G2L5L7"/>
<dbReference type="SUPFAM" id="SSF111331">
    <property type="entry name" value="NAD kinase/diacylglycerol kinase-like"/>
    <property type="match status" value="1"/>
</dbReference>
<dbReference type="RefSeq" id="WP_121848581.1">
    <property type="nucleotide sequence ID" value="NZ_CP032050.1"/>
</dbReference>
<dbReference type="GO" id="GO:0016301">
    <property type="term" value="F:kinase activity"/>
    <property type="evidence" value="ECO:0007669"/>
    <property type="project" value="InterPro"/>
</dbReference>
<dbReference type="InterPro" id="IPR017438">
    <property type="entry name" value="ATP-NAD_kinase_N"/>
</dbReference>
<protein>
    <recommendedName>
        <fullName evidence="1">DAGKc domain-containing protein</fullName>
    </recommendedName>
</protein>
<dbReference type="Gene3D" id="2.60.200.40">
    <property type="match status" value="1"/>
</dbReference>
<dbReference type="EMBL" id="CP032050">
    <property type="protein sequence ID" value="AYN67565.1"/>
    <property type="molecule type" value="Genomic_DNA"/>
</dbReference>
<dbReference type="InterPro" id="IPR001206">
    <property type="entry name" value="Diacylglycerol_kinase_cat_dom"/>
</dbReference>
<sequence length="303" mass="34591">MKYAQIVHNPTAGCGLHNKKFIINLMTSYDYSVTYTSTKDEDAWRKFSPKPGIKLFIAGGDGTVTKVMNRILEIEKDKRPEIEILPLGTANNIYHSLRLNRLQERNKNDTNFDFGIINGHATKLNFFEGMGLGIFPHLIQEMQNAPEKFHTTKDKINYALQSIIDLVGRFEGVQLNIVTDSGTFQGNFMLVEVMNIHFLGPQIPIPSEGNTRDGFLDLLMITIDQRSFFVDYLKKLLNGSTSNSDLSLFSTFCKVSKVNISFENELIHIDDEIFYSESRQNLELKLENKGLKVFPTDLEEFRC</sequence>
<dbReference type="InterPro" id="IPR045540">
    <property type="entry name" value="YegS/DAGK_C"/>
</dbReference>
<accession>A0A3G2L5L7</accession>
<reference evidence="2 3" key="1">
    <citation type="submission" date="2018-08" db="EMBL/GenBank/DDBJ databases">
        <title>The reduced genetic potential of extracellular carbohydrate catabolism in Euzebyella marina RN62, a Flavobacteriia bacterium isolated from the hadal water.</title>
        <authorList>
            <person name="Xue C."/>
        </authorList>
    </citation>
    <scope>NUCLEOTIDE SEQUENCE [LARGE SCALE GENOMIC DNA]</scope>
    <source>
        <strain evidence="2 3">RN62</strain>
    </source>
</reference>
<dbReference type="Pfam" id="PF19279">
    <property type="entry name" value="YegS_C"/>
    <property type="match status" value="1"/>
</dbReference>
<dbReference type="KEGG" id="emar:D1013_09405"/>